<proteinExistence type="predicted"/>
<feature type="domain" description="Beta-lactamase-related" evidence="3">
    <location>
        <begin position="35"/>
        <end position="429"/>
    </location>
</feature>
<gene>
    <name evidence="4" type="ORF">Cvel_8392</name>
</gene>
<dbReference type="InterPro" id="IPR050491">
    <property type="entry name" value="AmpC-like"/>
</dbReference>
<accession>A0A0G4HT76</accession>
<feature type="chain" id="PRO_5005191736" description="Beta-lactamase-related domain-containing protein" evidence="2">
    <location>
        <begin position="19"/>
        <end position="476"/>
    </location>
</feature>
<name>A0A0G4HT76_9ALVE</name>
<dbReference type="InterPro" id="IPR012338">
    <property type="entry name" value="Beta-lactam/transpept-like"/>
</dbReference>
<dbReference type="VEuPathDB" id="CryptoDB:Cvel_8392"/>
<dbReference type="Gene3D" id="3.40.710.10">
    <property type="entry name" value="DD-peptidase/beta-lactamase superfamily"/>
    <property type="match status" value="1"/>
</dbReference>
<reference evidence="4" key="1">
    <citation type="submission" date="2014-11" db="EMBL/GenBank/DDBJ databases">
        <authorList>
            <person name="Otto D Thomas"/>
            <person name="Naeem Raeece"/>
        </authorList>
    </citation>
    <scope>NUCLEOTIDE SEQUENCE</scope>
</reference>
<dbReference type="EMBL" id="CDMZ01003780">
    <property type="protein sequence ID" value="CEM47557.1"/>
    <property type="molecule type" value="Genomic_DNA"/>
</dbReference>
<dbReference type="Pfam" id="PF00144">
    <property type="entry name" value="Beta-lactamase"/>
    <property type="match status" value="1"/>
</dbReference>
<evidence type="ECO:0000313" key="4">
    <source>
        <dbReference type="EMBL" id="CEM47557.1"/>
    </source>
</evidence>
<dbReference type="AlphaFoldDB" id="A0A0G4HT76"/>
<feature type="region of interest" description="Disordered" evidence="1">
    <location>
        <begin position="277"/>
        <end position="302"/>
    </location>
</feature>
<dbReference type="InterPro" id="IPR001466">
    <property type="entry name" value="Beta-lactam-related"/>
</dbReference>
<dbReference type="PANTHER" id="PTHR46825:SF9">
    <property type="entry name" value="BETA-LACTAMASE-RELATED DOMAIN-CONTAINING PROTEIN"/>
    <property type="match status" value="1"/>
</dbReference>
<sequence>MMCLVVLSVVAYLTVAVSLPSPSPSPAEKTSELARKFKSLGQFSGVWKVFQNGQKTFSTSMGMANEENSVPMTEDRVFPIGSNTKLFTAIALYQLQEAGKFNISTPVNDLLDEEDLKAFGVENSTRWCPRLEETPEGLCENVTTEQLLSMSSGIVDAFNCDVIGFDSPYCHPLGGPEFVIYKGSMAAYISLFIHSPLMFKPGTGYSYSNPNFVLAGYLIEKFSGQSYSEYLRDHIASPLGLNSTAFDPWAGEFAFVPGYVDQYVKFFSQSTAQDFPSLSGKEGEERASHGGTLLASGSGRTPETKLLSVGSCRPYWSPGGMGATGGMTSSVDDLASVYQDLFSSRGESSRLLSESSVRLLLRPLTRPTGAPEGIFFAQGVIVRYSNGTSASTEGGWPEAVEYCGGTMCSHTCIGMRGETVAAAFSNNAHAAFKNETVRAEWWGRADPATLESKGLLVRTDGHASKLRFRLLDMWTS</sequence>
<keyword evidence="2" id="KW-0732">Signal</keyword>
<dbReference type="PANTHER" id="PTHR46825">
    <property type="entry name" value="D-ALANYL-D-ALANINE-CARBOXYPEPTIDASE/ENDOPEPTIDASE AMPH"/>
    <property type="match status" value="1"/>
</dbReference>
<protein>
    <recommendedName>
        <fullName evidence="3">Beta-lactamase-related domain-containing protein</fullName>
    </recommendedName>
</protein>
<feature type="signal peptide" evidence="2">
    <location>
        <begin position="1"/>
        <end position="18"/>
    </location>
</feature>
<dbReference type="SUPFAM" id="SSF56601">
    <property type="entry name" value="beta-lactamase/transpeptidase-like"/>
    <property type="match status" value="1"/>
</dbReference>
<evidence type="ECO:0000256" key="1">
    <source>
        <dbReference type="SAM" id="MobiDB-lite"/>
    </source>
</evidence>
<organism evidence="4">
    <name type="scientific">Chromera velia CCMP2878</name>
    <dbReference type="NCBI Taxonomy" id="1169474"/>
    <lineage>
        <taxon>Eukaryota</taxon>
        <taxon>Sar</taxon>
        <taxon>Alveolata</taxon>
        <taxon>Colpodellida</taxon>
        <taxon>Chromeraceae</taxon>
        <taxon>Chromera</taxon>
    </lineage>
</organism>
<evidence type="ECO:0000259" key="3">
    <source>
        <dbReference type="Pfam" id="PF00144"/>
    </source>
</evidence>
<evidence type="ECO:0000256" key="2">
    <source>
        <dbReference type="SAM" id="SignalP"/>
    </source>
</evidence>